<evidence type="ECO:0000256" key="1">
    <source>
        <dbReference type="SAM" id="MobiDB-lite"/>
    </source>
</evidence>
<evidence type="ECO:0000313" key="3">
    <source>
        <dbReference type="EMBL" id="SUV19078.1"/>
    </source>
</evidence>
<evidence type="ECO:0000313" key="5">
    <source>
        <dbReference type="Proteomes" id="UP000255295"/>
    </source>
</evidence>
<dbReference type="EMBL" id="UFSZ01000001">
    <property type="protein sequence ID" value="SUV19078.1"/>
    <property type="molecule type" value="Genomic_DNA"/>
</dbReference>
<feature type="compositionally biased region" description="Basic and acidic residues" evidence="1">
    <location>
        <begin position="107"/>
        <end position="120"/>
    </location>
</feature>
<name>A0A2S0JW70_LYSSH</name>
<dbReference type="RefSeq" id="WP_024364501.1">
    <property type="nucleotide sequence ID" value="NZ_BJNS01000009.1"/>
</dbReference>
<reference evidence="2 4" key="1">
    <citation type="submission" date="2017-03" db="EMBL/GenBank/DDBJ databases">
        <title>The whole genome sequencing and assembly of Lysinibacillus sphaericus DSM 28T strain.</title>
        <authorList>
            <person name="Lee Y.-J."/>
            <person name="Yi H."/>
            <person name="Bahn Y.-S."/>
            <person name="Kim J.F."/>
            <person name="Lee D.-W."/>
        </authorList>
    </citation>
    <scope>NUCLEOTIDE SEQUENCE [LARGE SCALE GENOMIC DNA]</scope>
    <source>
        <strain evidence="2 4">DSM 28</strain>
    </source>
</reference>
<feature type="region of interest" description="Disordered" evidence="1">
    <location>
        <begin position="1"/>
        <end position="148"/>
    </location>
</feature>
<dbReference type="GeneID" id="48275219"/>
<accession>A0A2S0JW70</accession>
<feature type="compositionally biased region" description="Basic and acidic residues" evidence="1">
    <location>
        <begin position="12"/>
        <end position="22"/>
    </location>
</feature>
<organism evidence="2 4">
    <name type="scientific">Lysinibacillus sphaericus</name>
    <name type="common">Bacillus sphaericus</name>
    <dbReference type="NCBI Taxonomy" id="1421"/>
    <lineage>
        <taxon>Bacteria</taxon>
        <taxon>Bacillati</taxon>
        <taxon>Bacillota</taxon>
        <taxon>Bacilli</taxon>
        <taxon>Bacillales</taxon>
        <taxon>Bacillaceae</taxon>
        <taxon>Lysinibacillus</taxon>
    </lineage>
</organism>
<dbReference type="Proteomes" id="UP000255295">
    <property type="component" value="Unassembled WGS sequence"/>
</dbReference>
<feature type="compositionally biased region" description="Acidic residues" evidence="1">
    <location>
        <begin position="127"/>
        <end position="142"/>
    </location>
</feature>
<evidence type="ECO:0000313" key="4">
    <source>
        <dbReference type="Proteomes" id="UP000238825"/>
    </source>
</evidence>
<protein>
    <submittedName>
        <fullName evidence="2">Uncharacterized protein</fullName>
    </submittedName>
</protein>
<sequence>MTGFYNSPKHSNHSEEPERESSNKQAKNNITINITFNIGNTENHFEQRAEGGGQINKDVGTNANQGGQNALNHSQTRNLNSQFADGNGRSGIAGDDNDEAGGQQGIKVRDSLVIDSDIHSHASQSQDVEEGLLDTVPEEEPSNSDHNE</sequence>
<feature type="compositionally biased region" description="Polar residues" evidence="1">
    <location>
        <begin position="59"/>
        <end position="84"/>
    </location>
</feature>
<feature type="compositionally biased region" description="Low complexity" evidence="1">
    <location>
        <begin position="28"/>
        <end position="42"/>
    </location>
</feature>
<evidence type="ECO:0000313" key="2">
    <source>
        <dbReference type="EMBL" id="AVK95382.1"/>
    </source>
</evidence>
<gene>
    <name evidence="2" type="ORF">LS41612_03340</name>
    <name evidence="3" type="ORF">NCTC10338_04116</name>
</gene>
<dbReference type="AlphaFoldDB" id="A0A2S0JW70"/>
<dbReference type="EMBL" id="CP019980">
    <property type="protein sequence ID" value="AVK95382.1"/>
    <property type="molecule type" value="Genomic_DNA"/>
</dbReference>
<proteinExistence type="predicted"/>
<reference evidence="3 5" key="2">
    <citation type="submission" date="2018-06" db="EMBL/GenBank/DDBJ databases">
        <authorList>
            <consortium name="Pathogen Informatics"/>
            <person name="Doyle S."/>
        </authorList>
    </citation>
    <scope>NUCLEOTIDE SEQUENCE [LARGE SCALE GENOMIC DNA]</scope>
    <source>
        <strain evidence="3 5">NCTC10338</strain>
    </source>
</reference>
<dbReference type="Proteomes" id="UP000238825">
    <property type="component" value="Chromosome"/>
</dbReference>